<keyword evidence="2" id="KW-0285">Flavoprotein</keyword>
<dbReference type="CDD" id="cd00207">
    <property type="entry name" value="fer2"/>
    <property type="match status" value="1"/>
</dbReference>
<dbReference type="Pfam" id="PF00111">
    <property type="entry name" value="Fer2"/>
    <property type="match status" value="1"/>
</dbReference>
<dbReference type="InterPro" id="IPR050415">
    <property type="entry name" value="MRET"/>
</dbReference>
<dbReference type="PROSITE" id="PS51384">
    <property type="entry name" value="FAD_FR"/>
    <property type="match status" value="1"/>
</dbReference>
<dbReference type="SUPFAM" id="SSF54292">
    <property type="entry name" value="2Fe-2S ferredoxin-like"/>
    <property type="match status" value="1"/>
</dbReference>
<feature type="domain" description="FAD-binding FR-type" evidence="10">
    <location>
        <begin position="35"/>
        <end position="138"/>
    </location>
</feature>
<dbReference type="InterPro" id="IPR017927">
    <property type="entry name" value="FAD-bd_FR_type"/>
</dbReference>
<dbReference type="Pfam" id="PF00970">
    <property type="entry name" value="FAD_binding_6"/>
    <property type="match status" value="1"/>
</dbReference>
<dbReference type="STRING" id="298654.FraEuI1c_6643"/>
<dbReference type="InterPro" id="IPR039261">
    <property type="entry name" value="FNR_nucleotide-bd"/>
</dbReference>
<dbReference type="InterPro" id="IPR017938">
    <property type="entry name" value="Riboflavin_synthase-like_b-brl"/>
</dbReference>
<dbReference type="PANTHER" id="PTHR47354">
    <property type="entry name" value="NADH OXIDOREDUCTASE HCR"/>
    <property type="match status" value="1"/>
</dbReference>
<evidence type="ECO:0000313" key="12">
    <source>
        <dbReference type="Proteomes" id="UP000002484"/>
    </source>
</evidence>
<dbReference type="HOGENOM" id="CLU_003827_14_2_11"/>
<dbReference type="KEGG" id="fri:FraEuI1c_6643"/>
<dbReference type="InterPro" id="IPR008333">
    <property type="entry name" value="Cbr1-like_FAD-bd_dom"/>
</dbReference>
<dbReference type="eggNOG" id="COG1018">
    <property type="taxonomic scope" value="Bacteria"/>
</dbReference>
<dbReference type="Proteomes" id="UP000002484">
    <property type="component" value="Chromosome"/>
</dbReference>
<evidence type="ECO:0000256" key="3">
    <source>
        <dbReference type="ARBA" id="ARBA00022714"/>
    </source>
</evidence>
<dbReference type="SUPFAM" id="SSF63380">
    <property type="entry name" value="Riboflavin synthase domain-like"/>
    <property type="match status" value="1"/>
</dbReference>
<comment type="cofactor">
    <cofactor evidence="1">
        <name>FAD</name>
        <dbReference type="ChEBI" id="CHEBI:57692"/>
    </cofactor>
</comment>
<sequence>MRTAPYRLASNAASLLMTPLRLDDFVELVNPLWSRRQLWGRVEAVRPETPDAATLTIRPGRGWREHRAGQYVGTAVRVAGVWRQRTYSVSSAPGRPDGCFEITVKAVDGGRVSGQLVFGVSPGTVVRLDSPAGEFVLPRTLPDRILFLTAGSGITPVMSMLRDLELRGEMPDIVMLHLARSRADVIFGAELRGLAARRTRLRLHEHYTRPGAGTAQAADRERPPLADLLAACPDWARRSTWACGPSGLLAAAETLWHETGVPDRLRVERFRPALAGLDAGPAAEGSVHFTRSGRRVATDAATPLLSAGERAGVLMPSGCQMGICRTCVVRLGSGQVRDLRTGVEHGEPGDLIQTCVSAAAGDVDIDL</sequence>
<evidence type="ECO:0000256" key="7">
    <source>
        <dbReference type="ARBA" id="ARBA00023004"/>
    </source>
</evidence>
<dbReference type="PANTHER" id="PTHR47354:SF6">
    <property type="entry name" value="NADH OXIDOREDUCTASE HCR"/>
    <property type="match status" value="1"/>
</dbReference>
<keyword evidence="3" id="KW-0001">2Fe-2S</keyword>
<dbReference type="InterPro" id="IPR001041">
    <property type="entry name" value="2Fe-2S_ferredoxin-type"/>
</dbReference>
<dbReference type="GO" id="GO:0046872">
    <property type="term" value="F:metal ion binding"/>
    <property type="evidence" value="ECO:0007669"/>
    <property type="project" value="UniProtKB-KW"/>
</dbReference>
<evidence type="ECO:0000256" key="8">
    <source>
        <dbReference type="ARBA" id="ARBA00023014"/>
    </source>
</evidence>
<dbReference type="Gene3D" id="3.10.20.30">
    <property type="match status" value="1"/>
</dbReference>
<gene>
    <name evidence="11" type="ordered locus">FraEuI1c_6643</name>
</gene>
<evidence type="ECO:0000256" key="1">
    <source>
        <dbReference type="ARBA" id="ARBA00001974"/>
    </source>
</evidence>
<dbReference type="FunCoup" id="E3JAZ2">
    <property type="interactions" value="141"/>
</dbReference>
<keyword evidence="8" id="KW-0411">Iron-sulfur</keyword>
<dbReference type="Gene3D" id="3.40.50.80">
    <property type="entry name" value="Nucleotide-binding domain of ferredoxin-NADP reductase (FNR) module"/>
    <property type="match status" value="1"/>
</dbReference>
<dbReference type="AlphaFoldDB" id="E3JAZ2"/>
<dbReference type="SUPFAM" id="SSF52343">
    <property type="entry name" value="Ferredoxin reductase-like, C-terminal NADP-linked domain"/>
    <property type="match status" value="1"/>
</dbReference>
<protein>
    <submittedName>
        <fullName evidence="11">Ferredoxin</fullName>
    </submittedName>
</protein>
<dbReference type="EMBL" id="CP002299">
    <property type="protein sequence ID" value="ADP84613.1"/>
    <property type="molecule type" value="Genomic_DNA"/>
</dbReference>
<evidence type="ECO:0000256" key="6">
    <source>
        <dbReference type="ARBA" id="ARBA00023002"/>
    </source>
</evidence>
<dbReference type="Pfam" id="PF00175">
    <property type="entry name" value="NAD_binding_1"/>
    <property type="match status" value="1"/>
</dbReference>
<keyword evidence="12" id="KW-1185">Reference proteome</keyword>
<keyword evidence="6" id="KW-0560">Oxidoreductase</keyword>
<evidence type="ECO:0000259" key="9">
    <source>
        <dbReference type="PROSITE" id="PS51085"/>
    </source>
</evidence>
<keyword evidence="7" id="KW-0408">Iron</keyword>
<evidence type="ECO:0000256" key="4">
    <source>
        <dbReference type="ARBA" id="ARBA00022723"/>
    </source>
</evidence>
<dbReference type="GO" id="GO:0051537">
    <property type="term" value="F:2 iron, 2 sulfur cluster binding"/>
    <property type="evidence" value="ECO:0007669"/>
    <property type="project" value="UniProtKB-KW"/>
</dbReference>
<keyword evidence="4" id="KW-0479">Metal-binding</keyword>
<dbReference type="InterPro" id="IPR001433">
    <property type="entry name" value="OxRdtase_FAD/NAD-bd"/>
</dbReference>
<organism evidence="11 12">
    <name type="scientific">Pseudofrankia inefficax (strain DSM 45817 / CECT 9037 / DDB 130130 / EuI1c)</name>
    <name type="common">Frankia inefficax</name>
    <dbReference type="NCBI Taxonomy" id="298654"/>
    <lineage>
        <taxon>Bacteria</taxon>
        <taxon>Bacillati</taxon>
        <taxon>Actinomycetota</taxon>
        <taxon>Actinomycetes</taxon>
        <taxon>Frankiales</taxon>
        <taxon>Frankiaceae</taxon>
        <taxon>Pseudofrankia</taxon>
    </lineage>
</organism>
<evidence type="ECO:0000256" key="5">
    <source>
        <dbReference type="ARBA" id="ARBA00022827"/>
    </source>
</evidence>
<keyword evidence="5" id="KW-0274">FAD</keyword>
<name>E3JAZ2_PSEI1</name>
<dbReference type="GO" id="GO:0016491">
    <property type="term" value="F:oxidoreductase activity"/>
    <property type="evidence" value="ECO:0007669"/>
    <property type="project" value="UniProtKB-KW"/>
</dbReference>
<evidence type="ECO:0000313" key="11">
    <source>
        <dbReference type="EMBL" id="ADP84613.1"/>
    </source>
</evidence>
<evidence type="ECO:0000259" key="10">
    <source>
        <dbReference type="PROSITE" id="PS51384"/>
    </source>
</evidence>
<reference evidence="11 12" key="1">
    <citation type="submission" date="2010-10" db="EMBL/GenBank/DDBJ databases">
        <title>Complete sequence of Frankia sp. EuI1c.</title>
        <authorList>
            <consortium name="US DOE Joint Genome Institute"/>
            <person name="Lucas S."/>
            <person name="Copeland A."/>
            <person name="Lapidus A."/>
            <person name="Cheng J.-F."/>
            <person name="Bruce D."/>
            <person name="Goodwin L."/>
            <person name="Pitluck S."/>
            <person name="Chertkov O."/>
            <person name="Detter J.C."/>
            <person name="Han C."/>
            <person name="Tapia R."/>
            <person name="Land M."/>
            <person name="Hauser L."/>
            <person name="Jeffries C."/>
            <person name="Kyrpides N."/>
            <person name="Ivanova N."/>
            <person name="Mikhailova N."/>
            <person name="Beauchemin N."/>
            <person name="Sen A."/>
            <person name="Sur S.A."/>
            <person name="Gtari M."/>
            <person name="Wall L."/>
            <person name="Tisa L."/>
            <person name="Woyke T."/>
        </authorList>
    </citation>
    <scope>NUCLEOTIDE SEQUENCE [LARGE SCALE GENOMIC DNA]</scope>
    <source>
        <strain evidence="12">DSM 45817 / CECT 9037 / EuI1c</strain>
    </source>
</reference>
<dbReference type="PRINTS" id="PR00410">
    <property type="entry name" value="PHEHYDRXLASE"/>
</dbReference>
<accession>E3JAZ2</accession>
<dbReference type="InterPro" id="IPR012675">
    <property type="entry name" value="Beta-grasp_dom_sf"/>
</dbReference>
<dbReference type="CDD" id="cd06216">
    <property type="entry name" value="FNR_iron_sulfur_binding_2"/>
    <property type="match status" value="1"/>
</dbReference>
<dbReference type="InterPro" id="IPR036010">
    <property type="entry name" value="2Fe-2S_ferredoxin-like_sf"/>
</dbReference>
<evidence type="ECO:0000256" key="2">
    <source>
        <dbReference type="ARBA" id="ARBA00022630"/>
    </source>
</evidence>
<feature type="domain" description="2Fe-2S ferredoxin-type" evidence="9">
    <location>
        <begin position="285"/>
        <end position="367"/>
    </location>
</feature>
<dbReference type="RefSeq" id="WP_013427724.1">
    <property type="nucleotide sequence ID" value="NC_014666.1"/>
</dbReference>
<dbReference type="InParanoid" id="E3JAZ2"/>
<dbReference type="PROSITE" id="PS51085">
    <property type="entry name" value="2FE2S_FER_2"/>
    <property type="match status" value="1"/>
</dbReference>
<proteinExistence type="predicted"/>
<dbReference type="Gene3D" id="2.40.30.10">
    <property type="entry name" value="Translation factors"/>
    <property type="match status" value="1"/>
</dbReference>